<evidence type="ECO:0000256" key="1">
    <source>
        <dbReference type="SAM" id="SignalP"/>
    </source>
</evidence>
<evidence type="ECO:0008006" key="4">
    <source>
        <dbReference type="Google" id="ProtNLM"/>
    </source>
</evidence>
<feature type="signal peptide" evidence="1">
    <location>
        <begin position="1"/>
        <end position="21"/>
    </location>
</feature>
<dbReference type="Proteomes" id="UP001209922">
    <property type="component" value="Unassembled WGS sequence"/>
</dbReference>
<accession>A0ABT3JRS5</accession>
<evidence type="ECO:0000313" key="2">
    <source>
        <dbReference type="EMBL" id="MCW4471189.1"/>
    </source>
</evidence>
<dbReference type="RefSeq" id="WP_265126132.1">
    <property type="nucleotide sequence ID" value="NZ_JAPCHY010000001.1"/>
</dbReference>
<keyword evidence="3" id="KW-1185">Reference proteome</keyword>
<sequence>MKILHPCCLALALALAMPAIASEPAGKTGKGIDEIPDPELNLMRGRYTAGGNAVAWFGVTMVSNWQTQTGQNLQGTLALGMDFTKGNTPKVSFAPSVNITAANAPLPDTGGRSIDASGLQNVAGMSQSVQVAGDGNRASNVTHLNVRDGGEVPSGTGVVAGDAFARQGNASASASFDGNAAKVLLQIDGHGAVQQWLRAGSVGQSIQLMADGQQAGNRLQIDLVRSSLASNVPLAQNVSQAITLTRGVGAGPGG</sequence>
<gene>
    <name evidence="2" type="ORF">OK345_01525</name>
</gene>
<organism evidence="2 3">
    <name type="scientific">Xanthomonas chitinilytica</name>
    <dbReference type="NCBI Taxonomy" id="2989819"/>
    <lineage>
        <taxon>Bacteria</taxon>
        <taxon>Pseudomonadati</taxon>
        <taxon>Pseudomonadota</taxon>
        <taxon>Gammaproteobacteria</taxon>
        <taxon>Lysobacterales</taxon>
        <taxon>Lysobacteraceae</taxon>
        <taxon>Xanthomonas</taxon>
    </lineage>
</organism>
<name>A0ABT3JRS5_9XANT</name>
<comment type="caution">
    <text evidence="2">The sequence shown here is derived from an EMBL/GenBank/DDBJ whole genome shotgun (WGS) entry which is preliminary data.</text>
</comment>
<dbReference type="EMBL" id="JAPCHY010000001">
    <property type="protein sequence ID" value="MCW4471189.1"/>
    <property type="molecule type" value="Genomic_DNA"/>
</dbReference>
<reference evidence="2 3" key="1">
    <citation type="submission" date="2022-10" db="EMBL/GenBank/DDBJ databases">
        <title>Xanthomonas sp. H13-6.</title>
        <authorList>
            <person name="Liu X."/>
            <person name="Deng Z."/>
            <person name="Jiang Y."/>
            <person name="Yu T."/>
            <person name="Ai J."/>
        </authorList>
    </citation>
    <scope>NUCLEOTIDE SEQUENCE [LARGE SCALE GENOMIC DNA]</scope>
    <source>
        <strain evidence="2 3">H13-6</strain>
    </source>
</reference>
<feature type="chain" id="PRO_5047019104" description="Fap system outer membrane protein" evidence="1">
    <location>
        <begin position="22"/>
        <end position="254"/>
    </location>
</feature>
<evidence type="ECO:0000313" key="3">
    <source>
        <dbReference type="Proteomes" id="UP001209922"/>
    </source>
</evidence>
<keyword evidence="1" id="KW-0732">Signal</keyword>
<protein>
    <recommendedName>
        <fullName evidence="4">Fap system outer membrane protein</fullName>
    </recommendedName>
</protein>
<proteinExistence type="predicted"/>